<proteinExistence type="predicted"/>
<reference evidence="1 2" key="1">
    <citation type="submission" date="2018-06" db="EMBL/GenBank/DDBJ databases">
        <title>Comparative genomics reveals the genomic features of Rhizophagus irregularis, R. cerebriforme, R. diaphanum and Gigaspora rosea, and their symbiotic lifestyle signature.</title>
        <authorList>
            <person name="Morin E."/>
            <person name="San Clemente H."/>
            <person name="Chen E.C.H."/>
            <person name="De La Providencia I."/>
            <person name="Hainaut M."/>
            <person name="Kuo A."/>
            <person name="Kohler A."/>
            <person name="Murat C."/>
            <person name="Tang N."/>
            <person name="Roy S."/>
            <person name="Loubradou J."/>
            <person name="Henrissat B."/>
            <person name="Grigoriev I.V."/>
            <person name="Corradi N."/>
            <person name="Roux C."/>
            <person name="Martin F.M."/>
        </authorList>
    </citation>
    <scope>NUCLEOTIDE SEQUENCE [LARGE SCALE GENOMIC DNA]</scope>
    <source>
        <strain evidence="1 2">DAOM 194757</strain>
    </source>
</reference>
<dbReference type="EMBL" id="QKWP01005053">
    <property type="protein sequence ID" value="RIB00162.1"/>
    <property type="molecule type" value="Genomic_DNA"/>
</dbReference>
<dbReference type="AlphaFoldDB" id="A0A397TPP6"/>
<keyword evidence="2" id="KW-1185">Reference proteome</keyword>
<evidence type="ECO:0000313" key="2">
    <source>
        <dbReference type="Proteomes" id="UP000266673"/>
    </source>
</evidence>
<organism evidence="1 2">
    <name type="scientific">Gigaspora rosea</name>
    <dbReference type="NCBI Taxonomy" id="44941"/>
    <lineage>
        <taxon>Eukaryota</taxon>
        <taxon>Fungi</taxon>
        <taxon>Fungi incertae sedis</taxon>
        <taxon>Mucoromycota</taxon>
        <taxon>Glomeromycotina</taxon>
        <taxon>Glomeromycetes</taxon>
        <taxon>Diversisporales</taxon>
        <taxon>Gigasporaceae</taxon>
        <taxon>Gigaspora</taxon>
    </lineage>
</organism>
<name>A0A397TPP6_9GLOM</name>
<comment type="caution">
    <text evidence="1">The sequence shown here is derived from an EMBL/GenBank/DDBJ whole genome shotgun (WGS) entry which is preliminary data.</text>
</comment>
<gene>
    <name evidence="1" type="ORF">C2G38_2235376</name>
</gene>
<dbReference type="Proteomes" id="UP000266673">
    <property type="component" value="Unassembled WGS sequence"/>
</dbReference>
<accession>A0A397TPP6</accession>
<sequence length="110" mass="13238">MEKRIEKAIYGTTKLLTTNTWRNFQQMFEESGFDVYMHREVVEVNILERNKAERASESRWLIVNELMERTRDVYWRIEEEGNENQTGAFIRNLKSCLEPILHNASMRVHM</sequence>
<protein>
    <submittedName>
        <fullName evidence="1">Uncharacterized protein</fullName>
    </submittedName>
</protein>
<evidence type="ECO:0000313" key="1">
    <source>
        <dbReference type="EMBL" id="RIB00162.1"/>
    </source>
</evidence>
<dbReference type="OrthoDB" id="2432309at2759"/>